<dbReference type="AlphaFoldDB" id="A0A523S3C4"/>
<dbReference type="Gene3D" id="1.10.1670.10">
    <property type="entry name" value="Helix-hairpin-Helix base-excision DNA repair enzymes (C-terminal)"/>
    <property type="match status" value="1"/>
</dbReference>
<dbReference type="Proteomes" id="UP000316360">
    <property type="component" value="Unassembled WGS sequence"/>
</dbReference>
<dbReference type="GO" id="GO:0006281">
    <property type="term" value="P:DNA repair"/>
    <property type="evidence" value="ECO:0007669"/>
    <property type="project" value="InterPro"/>
</dbReference>
<dbReference type="EMBL" id="SOKJ01000092">
    <property type="protein sequence ID" value="TET12371.1"/>
    <property type="molecule type" value="Genomic_DNA"/>
</dbReference>
<dbReference type="InterPro" id="IPR023170">
    <property type="entry name" value="HhH_base_excis_C"/>
</dbReference>
<sequence>MNDRGELIKILVQSLGKKFSSRLGIDLSSTKNEEIFKWFLASILFGARISESIAANTYKEFEKEEVVSPLKILKTGWDGLVKILDKGGYVRYDFKTATKLLEVMRNFEDKYGGDFSRLHQEARNSRDLEKRIKNLGKGIGEVTVGIFLRELRGLWQKANPSLSPLVFMAARNLRLVGEEDTALSGLEKLRLLWKENRVSGKEFADFEVALLRLAKDWCRRRKCRDCIVKKYCPSANNEL</sequence>
<gene>
    <name evidence="1" type="ORF">E3J84_01770</name>
</gene>
<dbReference type="Gene3D" id="1.10.340.30">
    <property type="entry name" value="Hypothetical protein, domain 2"/>
    <property type="match status" value="1"/>
</dbReference>
<organism evidence="1 2">
    <name type="scientific">Aerophobetes bacterium</name>
    <dbReference type="NCBI Taxonomy" id="2030807"/>
    <lineage>
        <taxon>Bacteria</taxon>
        <taxon>Candidatus Aerophobota</taxon>
    </lineage>
</organism>
<evidence type="ECO:0000313" key="2">
    <source>
        <dbReference type="Proteomes" id="UP000316360"/>
    </source>
</evidence>
<proteinExistence type="predicted"/>
<comment type="caution">
    <text evidence="1">The sequence shown here is derived from an EMBL/GenBank/DDBJ whole genome shotgun (WGS) entry which is preliminary data.</text>
</comment>
<name>A0A523S3C4_UNCAE</name>
<accession>A0A523S3C4</accession>
<dbReference type="InterPro" id="IPR011257">
    <property type="entry name" value="DNA_glycosylase"/>
</dbReference>
<protein>
    <recommendedName>
        <fullName evidence="3">Endonuclease</fullName>
    </recommendedName>
</protein>
<dbReference type="SUPFAM" id="SSF48150">
    <property type="entry name" value="DNA-glycosylase"/>
    <property type="match status" value="1"/>
</dbReference>
<evidence type="ECO:0000313" key="1">
    <source>
        <dbReference type="EMBL" id="TET12371.1"/>
    </source>
</evidence>
<evidence type="ECO:0008006" key="3">
    <source>
        <dbReference type="Google" id="ProtNLM"/>
    </source>
</evidence>
<dbReference type="GO" id="GO:0003824">
    <property type="term" value="F:catalytic activity"/>
    <property type="evidence" value="ECO:0007669"/>
    <property type="project" value="InterPro"/>
</dbReference>
<reference evidence="1 2" key="1">
    <citation type="submission" date="2019-03" db="EMBL/GenBank/DDBJ databases">
        <title>Metabolic potential of uncultured bacteria and archaea associated with petroleum seepage in deep-sea sediments.</title>
        <authorList>
            <person name="Dong X."/>
            <person name="Hubert C."/>
        </authorList>
    </citation>
    <scope>NUCLEOTIDE SEQUENCE [LARGE SCALE GENOMIC DNA]</scope>
    <source>
        <strain evidence="1">E44_bin7</strain>
    </source>
</reference>